<evidence type="ECO:0000256" key="4">
    <source>
        <dbReference type="ARBA" id="ARBA00023136"/>
    </source>
</evidence>
<dbReference type="AlphaFoldDB" id="A0A3P7J2J5"/>
<evidence type="ECO:0000313" key="7">
    <source>
        <dbReference type="EMBL" id="VDM79660.1"/>
    </source>
</evidence>
<evidence type="ECO:0000256" key="5">
    <source>
        <dbReference type="SAM" id="SignalP"/>
    </source>
</evidence>
<dbReference type="Proteomes" id="UP000270094">
    <property type="component" value="Unassembled WGS sequence"/>
</dbReference>
<feature type="chain" id="PRO_5018004884" description="Receptor ligand binding region domain-containing protein" evidence="5">
    <location>
        <begin position="18"/>
        <end position="117"/>
    </location>
</feature>
<keyword evidence="3" id="KW-1133">Transmembrane helix</keyword>
<dbReference type="EMBL" id="UYYB01105911">
    <property type="protein sequence ID" value="VDM79660.1"/>
    <property type="molecule type" value="Genomic_DNA"/>
</dbReference>
<proteinExistence type="predicted"/>
<organism evidence="7 8">
    <name type="scientific">Strongylus vulgaris</name>
    <name type="common">Blood worm</name>
    <dbReference type="NCBI Taxonomy" id="40348"/>
    <lineage>
        <taxon>Eukaryota</taxon>
        <taxon>Metazoa</taxon>
        <taxon>Ecdysozoa</taxon>
        <taxon>Nematoda</taxon>
        <taxon>Chromadorea</taxon>
        <taxon>Rhabditida</taxon>
        <taxon>Rhabditina</taxon>
        <taxon>Rhabditomorpha</taxon>
        <taxon>Strongyloidea</taxon>
        <taxon>Strongylidae</taxon>
        <taxon>Strongylus</taxon>
    </lineage>
</organism>
<keyword evidence="5" id="KW-0732">Signal</keyword>
<accession>A0A3P7J2J5</accession>
<dbReference type="Gene3D" id="3.40.50.2300">
    <property type="match status" value="1"/>
</dbReference>
<dbReference type="Pfam" id="PF01094">
    <property type="entry name" value="ANF_receptor"/>
    <property type="match status" value="1"/>
</dbReference>
<protein>
    <recommendedName>
        <fullName evidence="6">Receptor ligand binding region domain-containing protein</fullName>
    </recommendedName>
</protein>
<dbReference type="InterPro" id="IPR001828">
    <property type="entry name" value="ANF_lig-bd_rcpt"/>
</dbReference>
<feature type="domain" description="Receptor ligand binding region" evidence="6">
    <location>
        <begin position="59"/>
        <end position="114"/>
    </location>
</feature>
<evidence type="ECO:0000256" key="1">
    <source>
        <dbReference type="ARBA" id="ARBA00004370"/>
    </source>
</evidence>
<evidence type="ECO:0000313" key="8">
    <source>
        <dbReference type="Proteomes" id="UP000270094"/>
    </source>
</evidence>
<feature type="signal peptide" evidence="5">
    <location>
        <begin position="1"/>
        <end position="17"/>
    </location>
</feature>
<dbReference type="GO" id="GO:0016020">
    <property type="term" value="C:membrane"/>
    <property type="evidence" value="ECO:0007669"/>
    <property type="project" value="UniProtKB-SubCell"/>
</dbReference>
<reference evidence="7 8" key="1">
    <citation type="submission" date="2018-11" db="EMBL/GenBank/DDBJ databases">
        <authorList>
            <consortium name="Pathogen Informatics"/>
        </authorList>
    </citation>
    <scope>NUCLEOTIDE SEQUENCE [LARGE SCALE GENOMIC DNA]</scope>
</reference>
<keyword evidence="2" id="KW-0812">Transmembrane</keyword>
<dbReference type="InterPro" id="IPR028082">
    <property type="entry name" value="Peripla_BP_I"/>
</dbReference>
<evidence type="ECO:0000256" key="3">
    <source>
        <dbReference type="ARBA" id="ARBA00022989"/>
    </source>
</evidence>
<evidence type="ECO:0000256" key="2">
    <source>
        <dbReference type="ARBA" id="ARBA00022692"/>
    </source>
</evidence>
<name>A0A3P7J2J5_STRVU</name>
<dbReference type="SUPFAM" id="SSF53822">
    <property type="entry name" value="Periplasmic binding protein-like I"/>
    <property type="match status" value="1"/>
</dbReference>
<comment type="subcellular location">
    <subcellularLocation>
        <location evidence="1">Membrane</location>
    </subcellularLocation>
</comment>
<gene>
    <name evidence="7" type="ORF">SVUK_LOCUS14658</name>
</gene>
<dbReference type="OrthoDB" id="5857732at2759"/>
<keyword evidence="8" id="KW-1185">Reference proteome</keyword>
<keyword evidence="4" id="KW-0472">Membrane</keyword>
<evidence type="ECO:0000259" key="6">
    <source>
        <dbReference type="Pfam" id="PF01094"/>
    </source>
</evidence>
<sequence>MIVALLISLYLVQLANTQQPPLFPPVIPSKKKVINIGALFVDDNSIYSPYVGYTGSIGALYLAIDSIRDKHLLDGFTFNVTVRYDNCVERNAAGYTFELIRDYKVDIIIGPTCNVRE</sequence>